<proteinExistence type="predicted"/>
<sequence length="118" mass="13214">MEMFCQKNRHCSRSPESAHFVTSVSPRRQKNLHNSSPESAHVVTRICVFRHQRQPTSSQESAYQTLYPLHGAEEVMLAASALSECIGCLFYQRSDAASYNFPLASLPRCLCTDTGSCK</sequence>
<reference evidence="1 2" key="1">
    <citation type="journal article" date="2023" name="Sci. Data">
        <title>Genome assembly of the Korean intertidal mud-creeper Batillaria attramentaria.</title>
        <authorList>
            <person name="Patra A.K."/>
            <person name="Ho P.T."/>
            <person name="Jun S."/>
            <person name="Lee S.J."/>
            <person name="Kim Y."/>
            <person name="Won Y.J."/>
        </authorList>
    </citation>
    <scope>NUCLEOTIDE SEQUENCE [LARGE SCALE GENOMIC DNA]</scope>
    <source>
        <strain evidence="1">Wonlab-2016</strain>
    </source>
</reference>
<comment type="caution">
    <text evidence="1">The sequence shown here is derived from an EMBL/GenBank/DDBJ whole genome shotgun (WGS) entry which is preliminary data.</text>
</comment>
<keyword evidence="2" id="KW-1185">Reference proteome</keyword>
<evidence type="ECO:0000313" key="1">
    <source>
        <dbReference type="EMBL" id="KAK7483256.1"/>
    </source>
</evidence>
<protein>
    <submittedName>
        <fullName evidence="1">Uncharacterized protein</fullName>
    </submittedName>
</protein>
<name>A0ABD0K844_9CAEN</name>
<organism evidence="1 2">
    <name type="scientific">Batillaria attramentaria</name>
    <dbReference type="NCBI Taxonomy" id="370345"/>
    <lineage>
        <taxon>Eukaryota</taxon>
        <taxon>Metazoa</taxon>
        <taxon>Spiralia</taxon>
        <taxon>Lophotrochozoa</taxon>
        <taxon>Mollusca</taxon>
        <taxon>Gastropoda</taxon>
        <taxon>Caenogastropoda</taxon>
        <taxon>Sorbeoconcha</taxon>
        <taxon>Cerithioidea</taxon>
        <taxon>Batillariidae</taxon>
        <taxon>Batillaria</taxon>
    </lineage>
</organism>
<dbReference type="EMBL" id="JACVVK020000230">
    <property type="protein sequence ID" value="KAK7483256.1"/>
    <property type="molecule type" value="Genomic_DNA"/>
</dbReference>
<dbReference type="Proteomes" id="UP001519460">
    <property type="component" value="Unassembled WGS sequence"/>
</dbReference>
<gene>
    <name evidence="1" type="ORF">BaRGS_00025549</name>
</gene>
<accession>A0ABD0K844</accession>
<dbReference type="AlphaFoldDB" id="A0ABD0K844"/>
<evidence type="ECO:0000313" key="2">
    <source>
        <dbReference type="Proteomes" id="UP001519460"/>
    </source>
</evidence>